<dbReference type="InterPro" id="IPR000504">
    <property type="entry name" value="RRM_dom"/>
</dbReference>
<dbReference type="Gene3D" id="3.30.70.330">
    <property type="match status" value="1"/>
</dbReference>
<keyword evidence="1 2" id="KW-0694">RNA-binding</keyword>
<dbReference type="GO" id="GO:0071013">
    <property type="term" value="C:catalytic step 2 spliceosome"/>
    <property type="evidence" value="ECO:0007669"/>
    <property type="project" value="TreeGrafter"/>
</dbReference>
<dbReference type="Proteomes" id="UP000095023">
    <property type="component" value="Unassembled WGS sequence"/>
</dbReference>
<dbReference type="GO" id="GO:0071011">
    <property type="term" value="C:precatalytic spliceosome"/>
    <property type="evidence" value="ECO:0007669"/>
    <property type="project" value="TreeGrafter"/>
</dbReference>
<organism evidence="4 5">
    <name type="scientific">Tortispora caseinolytica NRRL Y-17796</name>
    <dbReference type="NCBI Taxonomy" id="767744"/>
    <lineage>
        <taxon>Eukaryota</taxon>
        <taxon>Fungi</taxon>
        <taxon>Dikarya</taxon>
        <taxon>Ascomycota</taxon>
        <taxon>Saccharomycotina</taxon>
        <taxon>Trigonopsidomycetes</taxon>
        <taxon>Trigonopsidales</taxon>
        <taxon>Trigonopsidaceae</taxon>
        <taxon>Tortispora</taxon>
    </lineage>
</organism>
<keyword evidence="5" id="KW-1185">Reference proteome</keyword>
<reference evidence="5" key="1">
    <citation type="submission" date="2016-02" db="EMBL/GenBank/DDBJ databases">
        <title>Comparative genomics of biotechnologically important yeasts.</title>
        <authorList>
            <consortium name="DOE Joint Genome Institute"/>
            <person name="Riley R."/>
            <person name="Haridas S."/>
            <person name="Wolfe K.H."/>
            <person name="Lopes M.R."/>
            <person name="Hittinger C.T."/>
            <person name="Goker M."/>
            <person name="Salamov A."/>
            <person name="Wisecaver J."/>
            <person name="Long T.M."/>
            <person name="Aerts A.L."/>
            <person name="Barry K."/>
            <person name="Choi C."/>
            <person name="Clum A."/>
            <person name="Coughlan A.Y."/>
            <person name="Deshpande S."/>
            <person name="Douglass A.P."/>
            <person name="Hanson S.J."/>
            <person name="Klenk H.-P."/>
            <person name="Labutti K."/>
            <person name="Lapidus A."/>
            <person name="Lindquist E."/>
            <person name="Lipzen A."/>
            <person name="Meier-Kolthoff J.P."/>
            <person name="Ohm R.A."/>
            <person name="Otillar R.P."/>
            <person name="Pangilinan J."/>
            <person name="Peng Y."/>
            <person name="Rokas A."/>
            <person name="Rosa C.A."/>
            <person name="Scheuner C."/>
            <person name="Sibirny A.A."/>
            <person name="Slot J.C."/>
            <person name="Stielow J.B."/>
            <person name="Sun H."/>
            <person name="Kurtzman C.P."/>
            <person name="Blackwell M."/>
            <person name="Jeffries T.W."/>
            <person name="Grigoriev I.V."/>
        </authorList>
    </citation>
    <scope>NUCLEOTIDE SEQUENCE [LARGE SCALE GENOMIC DNA]</scope>
    <source>
        <strain evidence="5">NRRL Y-17796</strain>
    </source>
</reference>
<evidence type="ECO:0000313" key="5">
    <source>
        <dbReference type="Proteomes" id="UP000095023"/>
    </source>
</evidence>
<dbReference type="InterPro" id="IPR051847">
    <property type="entry name" value="RNA_proc/Spliceosome_comp"/>
</dbReference>
<evidence type="ECO:0000256" key="1">
    <source>
        <dbReference type="ARBA" id="ARBA00022884"/>
    </source>
</evidence>
<dbReference type="Pfam" id="PF00076">
    <property type="entry name" value="RRM_1"/>
    <property type="match status" value="1"/>
</dbReference>
<dbReference type="GO" id="GO:0006406">
    <property type="term" value="P:mRNA export from nucleus"/>
    <property type="evidence" value="ECO:0007669"/>
    <property type="project" value="EnsemblFungi"/>
</dbReference>
<dbReference type="InterPro" id="IPR012677">
    <property type="entry name" value="Nucleotide-bd_a/b_plait_sf"/>
</dbReference>
<evidence type="ECO:0000313" key="4">
    <source>
        <dbReference type="EMBL" id="ODV90902.1"/>
    </source>
</evidence>
<dbReference type="OrthoDB" id="2573941at2759"/>
<dbReference type="SMART" id="SM00360">
    <property type="entry name" value="RRM"/>
    <property type="match status" value="1"/>
</dbReference>
<dbReference type="AlphaFoldDB" id="A0A1E4TGK1"/>
<dbReference type="PANTHER" id="PTHR45880">
    <property type="entry name" value="RNA-BINDING MOTIF PROTEIN, X-LINKED 2"/>
    <property type="match status" value="1"/>
</dbReference>
<dbReference type="GO" id="GO:0000245">
    <property type="term" value="P:spliceosomal complex assembly"/>
    <property type="evidence" value="ECO:0007669"/>
    <property type="project" value="EnsemblFungi"/>
</dbReference>
<dbReference type="CDD" id="cd12411">
    <property type="entry name" value="RRM_ist3_like"/>
    <property type="match status" value="1"/>
</dbReference>
<dbReference type="InterPro" id="IPR035979">
    <property type="entry name" value="RBD_domain_sf"/>
</dbReference>
<feature type="domain" description="RRM" evidence="3">
    <location>
        <begin position="33"/>
        <end position="111"/>
    </location>
</feature>
<dbReference type="GO" id="GO:0000349">
    <property type="term" value="P:generation of catalytic spliceosome for first transesterification step"/>
    <property type="evidence" value="ECO:0007669"/>
    <property type="project" value="EnsemblFungi"/>
</dbReference>
<dbReference type="EMBL" id="KV453842">
    <property type="protein sequence ID" value="ODV90902.1"/>
    <property type="molecule type" value="Genomic_DNA"/>
</dbReference>
<dbReference type="GO" id="GO:0000384">
    <property type="term" value="F:first spliceosomal transesterification activity"/>
    <property type="evidence" value="ECO:0007669"/>
    <property type="project" value="EnsemblFungi"/>
</dbReference>
<evidence type="ECO:0000256" key="2">
    <source>
        <dbReference type="PROSITE-ProRule" id="PRU00176"/>
    </source>
</evidence>
<evidence type="ECO:0000259" key="3">
    <source>
        <dbReference type="PROSITE" id="PS50102"/>
    </source>
</evidence>
<dbReference type="GO" id="GO:0070274">
    <property type="term" value="C:RES complex"/>
    <property type="evidence" value="ECO:0007669"/>
    <property type="project" value="EnsemblFungi"/>
</dbReference>
<dbReference type="GO" id="GO:0000974">
    <property type="term" value="C:Prp19 complex"/>
    <property type="evidence" value="ECO:0007669"/>
    <property type="project" value="EnsemblFungi"/>
</dbReference>
<sequence>MNKVRSIQKLNEQELKYLIQPSASWHADYKDSAYVAFGGLDRDLTESDILTIFSQFGSPVHVKLIRDKHTNESRGFGFLKYEDQRSTVLAVDNLCGAQILGRTLTVDHARYQDRNDGND</sequence>
<dbReference type="InterPro" id="IPR045844">
    <property type="entry name" value="RRM_Ist3-like"/>
</dbReference>
<dbReference type="GO" id="GO:0003723">
    <property type="term" value="F:RNA binding"/>
    <property type="evidence" value="ECO:0007669"/>
    <property type="project" value="UniProtKB-UniRule"/>
</dbReference>
<protein>
    <recommendedName>
        <fullName evidence="3">RRM domain-containing protein</fullName>
    </recommendedName>
</protein>
<dbReference type="GO" id="GO:0005686">
    <property type="term" value="C:U2 snRNP"/>
    <property type="evidence" value="ECO:0007669"/>
    <property type="project" value="EnsemblFungi"/>
</dbReference>
<proteinExistence type="predicted"/>
<feature type="non-terminal residue" evidence="4">
    <location>
        <position position="119"/>
    </location>
</feature>
<name>A0A1E4TGK1_9ASCO</name>
<dbReference type="SUPFAM" id="SSF54928">
    <property type="entry name" value="RNA-binding domain, RBD"/>
    <property type="match status" value="1"/>
</dbReference>
<dbReference type="PROSITE" id="PS50102">
    <property type="entry name" value="RRM"/>
    <property type="match status" value="1"/>
</dbReference>
<dbReference type="PANTHER" id="PTHR45880:SF1">
    <property type="entry name" value="RNA-BINDING MOTIF PROTEIN, X-LINKED 2"/>
    <property type="match status" value="1"/>
</dbReference>
<gene>
    <name evidence="4" type="ORF">CANCADRAFT_17378</name>
</gene>
<accession>A0A1E4TGK1</accession>
<dbReference type="GO" id="GO:0051237">
    <property type="term" value="P:maintenance of RNA location"/>
    <property type="evidence" value="ECO:0007669"/>
    <property type="project" value="EnsemblFungi"/>
</dbReference>